<accession>A0A699TI41</accession>
<dbReference type="AlphaFoldDB" id="A0A699TI41"/>
<keyword evidence="1" id="KW-0548">Nucleotidyltransferase</keyword>
<keyword evidence="1" id="KW-0695">RNA-directed DNA polymerase</keyword>
<dbReference type="EMBL" id="BKCJ011242155">
    <property type="protein sequence ID" value="GFD08981.1"/>
    <property type="molecule type" value="Genomic_DNA"/>
</dbReference>
<comment type="caution">
    <text evidence="1">The sequence shown here is derived from an EMBL/GenBank/DDBJ whole genome shotgun (WGS) entry which is preliminary data.</text>
</comment>
<gene>
    <name evidence="1" type="ORF">Tci_880950</name>
</gene>
<keyword evidence="1" id="KW-0808">Transferase</keyword>
<dbReference type="PANTHER" id="PTHR48462">
    <property type="entry name" value="PROTEIN, PUTATIVE-RELATED"/>
    <property type="match status" value="1"/>
</dbReference>
<sequence>MSKYLSDFYFGLGVSGGAEAILHSANRLLSEYHNDGSFTMLNVDFSNAFNLVGRSALLHEVRVRLPSISLLVDFSYGQEMRLYMGDTHIWSTIRMQQGDPLGPDNIK</sequence>
<name>A0A699TI41_TANCI</name>
<dbReference type="GO" id="GO:0003964">
    <property type="term" value="F:RNA-directed DNA polymerase activity"/>
    <property type="evidence" value="ECO:0007669"/>
    <property type="project" value="UniProtKB-KW"/>
</dbReference>
<reference evidence="1" key="1">
    <citation type="journal article" date="2019" name="Sci. Rep.">
        <title>Draft genome of Tanacetum cinerariifolium, the natural source of mosquito coil.</title>
        <authorList>
            <person name="Yamashiro T."/>
            <person name="Shiraishi A."/>
            <person name="Satake H."/>
            <person name="Nakayama K."/>
        </authorList>
    </citation>
    <scope>NUCLEOTIDE SEQUENCE</scope>
</reference>
<dbReference type="PANTHER" id="PTHR48462:SF1">
    <property type="entry name" value="PROTEIN, PUTATIVE-RELATED"/>
    <property type="match status" value="1"/>
</dbReference>
<proteinExistence type="predicted"/>
<protein>
    <submittedName>
        <fullName evidence="1">Putative reverse transcriptase domain-containing protein</fullName>
    </submittedName>
</protein>
<organism evidence="1">
    <name type="scientific">Tanacetum cinerariifolium</name>
    <name type="common">Dalmatian daisy</name>
    <name type="synonym">Chrysanthemum cinerariifolium</name>
    <dbReference type="NCBI Taxonomy" id="118510"/>
    <lineage>
        <taxon>Eukaryota</taxon>
        <taxon>Viridiplantae</taxon>
        <taxon>Streptophyta</taxon>
        <taxon>Embryophyta</taxon>
        <taxon>Tracheophyta</taxon>
        <taxon>Spermatophyta</taxon>
        <taxon>Magnoliopsida</taxon>
        <taxon>eudicotyledons</taxon>
        <taxon>Gunneridae</taxon>
        <taxon>Pentapetalae</taxon>
        <taxon>asterids</taxon>
        <taxon>campanulids</taxon>
        <taxon>Asterales</taxon>
        <taxon>Asteraceae</taxon>
        <taxon>Asteroideae</taxon>
        <taxon>Anthemideae</taxon>
        <taxon>Anthemidinae</taxon>
        <taxon>Tanacetum</taxon>
    </lineage>
</organism>
<evidence type="ECO:0000313" key="1">
    <source>
        <dbReference type="EMBL" id="GFD08981.1"/>
    </source>
</evidence>